<evidence type="ECO:0000313" key="2">
    <source>
        <dbReference type="EMBL" id="MBB4104199.1"/>
    </source>
</evidence>
<feature type="transmembrane region" description="Helical" evidence="1">
    <location>
        <begin position="78"/>
        <end position="95"/>
    </location>
</feature>
<dbReference type="PANTHER" id="PTHR35813:SF1">
    <property type="entry name" value="INNER MEMBRANE PROTEIN YBAN"/>
    <property type="match status" value="1"/>
</dbReference>
<name>A0A7W6P2U9_9HYPH</name>
<gene>
    <name evidence="2" type="ORF">GGQ66_002772</name>
</gene>
<keyword evidence="1" id="KW-0472">Membrane</keyword>
<accession>A0A7W6P2U9</accession>
<keyword evidence="1" id="KW-1133">Transmembrane helix</keyword>
<dbReference type="Pfam" id="PF04304">
    <property type="entry name" value="DUF454"/>
    <property type="match status" value="1"/>
</dbReference>
<dbReference type="Proteomes" id="UP000584824">
    <property type="component" value="Unassembled WGS sequence"/>
</dbReference>
<evidence type="ECO:0000256" key="1">
    <source>
        <dbReference type="SAM" id="Phobius"/>
    </source>
</evidence>
<dbReference type="AlphaFoldDB" id="A0A7W6P2U9"/>
<dbReference type="PIRSF" id="PIRSF016789">
    <property type="entry name" value="DUF454"/>
    <property type="match status" value="1"/>
</dbReference>
<protein>
    <recommendedName>
        <fullName evidence="4">Inner membrane protein</fullName>
    </recommendedName>
</protein>
<dbReference type="EMBL" id="JACIDU010000010">
    <property type="protein sequence ID" value="MBB4104199.1"/>
    <property type="molecule type" value="Genomic_DNA"/>
</dbReference>
<comment type="caution">
    <text evidence="2">The sequence shown here is derived from an EMBL/GenBank/DDBJ whole genome shotgun (WGS) entry which is preliminary data.</text>
</comment>
<proteinExistence type="predicted"/>
<dbReference type="InterPro" id="IPR007401">
    <property type="entry name" value="DUF454"/>
</dbReference>
<dbReference type="PANTHER" id="PTHR35813">
    <property type="entry name" value="INNER MEMBRANE PROTEIN YBAN"/>
    <property type="match status" value="1"/>
</dbReference>
<organism evidence="2 3">
    <name type="scientific">Allorhizobium borbori</name>
    <dbReference type="NCBI Taxonomy" id="485907"/>
    <lineage>
        <taxon>Bacteria</taxon>
        <taxon>Pseudomonadati</taxon>
        <taxon>Pseudomonadota</taxon>
        <taxon>Alphaproteobacteria</taxon>
        <taxon>Hyphomicrobiales</taxon>
        <taxon>Rhizobiaceae</taxon>
        <taxon>Rhizobium/Agrobacterium group</taxon>
        <taxon>Allorhizobium</taxon>
    </lineage>
</organism>
<evidence type="ECO:0000313" key="3">
    <source>
        <dbReference type="Proteomes" id="UP000584824"/>
    </source>
</evidence>
<feature type="transmembrane region" description="Helical" evidence="1">
    <location>
        <begin position="101"/>
        <end position="119"/>
    </location>
</feature>
<evidence type="ECO:0008006" key="4">
    <source>
        <dbReference type="Google" id="ProtNLM"/>
    </source>
</evidence>
<keyword evidence="1" id="KW-0812">Transmembrane</keyword>
<keyword evidence="3" id="KW-1185">Reference proteome</keyword>
<dbReference type="GO" id="GO:0005886">
    <property type="term" value="C:plasma membrane"/>
    <property type="evidence" value="ECO:0007669"/>
    <property type="project" value="TreeGrafter"/>
</dbReference>
<feature type="transmembrane region" description="Helical" evidence="1">
    <location>
        <begin position="12"/>
        <end position="45"/>
    </location>
</feature>
<sequence length="125" mass="13738">MTMNPLLRWTYLTFGWLMVAIGAVGVVLPGLPTTPFLIVAAWCFARSSERFERYLLDHAHFGPVLRAWREKGAIPKRAKILSVSMMSVSFPLFLLTAHPSFILAALVAGFMLAGAAYVLSRPTAA</sequence>
<reference evidence="2 3" key="1">
    <citation type="submission" date="2020-08" db="EMBL/GenBank/DDBJ databases">
        <title>Genomic Encyclopedia of Type Strains, Phase IV (KMG-IV): sequencing the most valuable type-strain genomes for metagenomic binning, comparative biology and taxonomic classification.</title>
        <authorList>
            <person name="Goeker M."/>
        </authorList>
    </citation>
    <scope>NUCLEOTIDE SEQUENCE [LARGE SCALE GENOMIC DNA]</scope>
    <source>
        <strain evidence="2 3">DSM 26385</strain>
    </source>
</reference>